<dbReference type="PANTHER" id="PTHR46910">
    <property type="entry name" value="TRANSCRIPTION FACTOR PDR1"/>
    <property type="match status" value="1"/>
</dbReference>
<dbReference type="InterPro" id="IPR001138">
    <property type="entry name" value="Zn2Cys6_DnaBD"/>
</dbReference>
<dbReference type="OrthoDB" id="4116913at2759"/>
<dbReference type="EMBL" id="KI911153">
    <property type="protein sequence ID" value="ETS00226.1"/>
    <property type="molecule type" value="Genomic_DNA"/>
</dbReference>
<gene>
    <name evidence="7" type="ORF">M419DRAFT_101468</name>
</gene>
<protein>
    <recommendedName>
        <fullName evidence="6">Zn(2)-C6 fungal-type domain-containing protein</fullName>
    </recommendedName>
</protein>
<reference evidence="8" key="1">
    <citation type="journal article" date="2013" name="Ind. Biotechnol.">
        <title>Comparative genomics analysis of Trichoderma reesei strains.</title>
        <authorList>
            <person name="Koike H."/>
            <person name="Aerts A."/>
            <person name="LaButti K."/>
            <person name="Grigoriev I.V."/>
            <person name="Baker S.E."/>
        </authorList>
    </citation>
    <scope>NUCLEOTIDE SEQUENCE [LARGE SCALE GENOMIC DNA]</scope>
    <source>
        <strain evidence="8">ATCC 56765 / BCRC 32924 / NRRL 11460 / Rut C-30</strain>
    </source>
</reference>
<dbReference type="CDD" id="cd12148">
    <property type="entry name" value="fungal_TF_MHR"/>
    <property type="match status" value="1"/>
</dbReference>
<evidence type="ECO:0000256" key="2">
    <source>
        <dbReference type="ARBA" id="ARBA00023015"/>
    </source>
</evidence>
<organism evidence="7 8">
    <name type="scientific">Hypocrea jecorina (strain ATCC 56765 / BCRC 32924 / NRRL 11460 / Rut C-30)</name>
    <name type="common">Trichoderma reesei</name>
    <dbReference type="NCBI Taxonomy" id="1344414"/>
    <lineage>
        <taxon>Eukaryota</taxon>
        <taxon>Fungi</taxon>
        <taxon>Dikarya</taxon>
        <taxon>Ascomycota</taxon>
        <taxon>Pezizomycotina</taxon>
        <taxon>Sordariomycetes</taxon>
        <taxon>Hypocreomycetidae</taxon>
        <taxon>Hypocreales</taxon>
        <taxon>Hypocreaceae</taxon>
        <taxon>Trichoderma</taxon>
    </lineage>
</organism>
<dbReference type="GO" id="GO:0003677">
    <property type="term" value="F:DNA binding"/>
    <property type="evidence" value="ECO:0007669"/>
    <property type="project" value="UniProtKB-KW"/>
</dbReference>
<dbReference type="SUPFAM" id="SSF57701">
    <property type="entry name" value="Zn2/Cys6 DNA-binding domain"/>
    <property type="match status" value="1"/>
</dbReference>
<accession>A0A024S6U7</accession>
<evidence type="ECO:0000256" key="1">
    <source>
        <dbReference type="ARBA" id="ARBA00004123"/>
    </source>
</evidence>
<evidence type="ECO:0000256" key="5">
    <source>
        <dbReference type="ARBA" id="ARBA00023242"/>
    </source>
</evidence>
<evidence type="ECO:0000313" key="8">
    <source>
        <dbReference type="Proteomes" id="UP000024376"/>
    </source>
</evidence>
<keyword evidence="4" id="KW-0804">Transcription</keyword>
<dbReference type="InterPro" id="IPR050987">
    <property type="entry name" value="AtrR-like"/>
</dbReference>
<dbReference type="Gene3D" id="4.10.240.10">
    <property type="entry name" value="Zn(2)-C6 fungal-type DNA-binding domain"/>
    <property type="match status" value="1"/>
</dbReference>
<feature type="domain" description="Zn(2)-C6 fungal-type" evidence="6">
    <location>
        <begin position="6"/>
        <end position="38"/>
    </location>
</feature>
<sequence>MPPIRACDTCFRQKIQCLRPDPRLPCNWCSHHSLTCTVSRYNARRSKNTNNREKKLLDRIRQLEQALAERSLPQHLDVAKSPRRLESTPCALHKNAFLGKTKNPSCEDGGVHPHIDIASYLFARNWYHKGFPIVSETGLNWIASRTLSDTTALKEYCLHEESSGILCGSWPTSSGDKPAPAMATSLPDRSLVQAWLASLPGSSFQILFPALDKVLFEETIETAYCDRHPLLHPDVLSARACLWATLAVVALLRKSGRFSSLVSREMCAERAQYFVELYIDHDHSPNDINFVQACFLLHKYRIAIGQYETASYMLSTAHSRVERLNGHLHHPMEHGSNVEPSLLERRRNHLRKLFWLCYTHVQDLVLPSDLRTRSVTQKPDLRDPDRHLGHDVFLQMPGETVDIEIMGSIAWERILSFLPGDPHLGLLKENVYELLYSPSALEIIDSELLVRIRQLDDELEDWRLAIPPVLRPKLSITPVQGILWNHTFSSYLRSVQLQLEYHFLVTFIHTPVRRFGATQGQHTILPEELHSAMHSSIDLSLEASRSTLRLLREPIAMVRQDTFWRATMYPIVAAMPLFLDILIHPHDGRREEDIGLILSASEVVEKLRKQCVSEYENRHIEQTSEFLRELVRHAYGAVVAG</sequence>
<keyword evidence="5" id="KW-0539">Nucleus</keyword>
<dbReference type="GO" id="GO:0000981">
    <property type="term" value="F:DNA-binding transcription factor activity, RNA polymerase II-specific"/>
    <property type="evidence" value="ECO:0007669"/>
    <property type="project" value="InterPro"/>
</dbReference>
<evidence type="ECO:0000313" key="7">
    <source>
        <dbReference type="EMBL" id="ETS00226.1"/>
    </source>
</evidence>
<dbReference type="AlphaFoldDB" id="A0A024S6U7"/>
<evidence type="ECO:0000259" key="6">
    <source>
        <dbReference type="PROSITE" id="PS50048"/>
    </source>
</evidence>
<keyword evidence="2" id="KW-0805">Transcription regulation</keyword>
<comment type="subcellular location">
    <subcellularLocation>
        <location evidence="1">Nucleus</location>
    </subcellularLocation>
</comment>
<dbReference type="HOGENOM" id="CLU_010813_1_1_1"/>
<evidence type="ECO:0000256" key="3">
    <source>
        <dbReference type="ARBA" id="ARBA00023125"/>
    </source>
</evidence>
<dbReference type="Proteomes" id="UP000024376">
    <property type="component" value="Unassembled WGS sequence"/>
</dbReference>
<dbReference type="PANTHER" id="PTHR46910:SF37">
    <property type="entry name" value="ZN(II)2CYS6 TRANSCRIPTION FACTOR (EUROFUNG)"/>
    <property type="match status" value="1"/>
</dbReference>
<evidence type="ECO:0000256" key="4">
    <source>
        <dbReference type="ARBA" id="ARBA00023163"/>
    </source>
</evidence>
<dbReference type="GO" id="GO:0008270">
    <property type="term" value="F:zinc ion binding"/>
    <property type="evidence" value="ECO:0007669"/>
    <property type="project" value="InterPro"/>
</dbReference>
<dbReference type="InterPro" id="IPR036864">
    <property type="entry name" value="Zn2-C6_fun-type_DNA-bd_sf"/>
</dbReference>
<dbReference type="PROSITE" id="PS50048">
    <property type="entry name" value="ZN2_CY6_FUNGAL_2"/>
    <property type="match status" value="1"/>
</dbReference>
<dbReference type="KEGG" id="trr:M419DRAFT_101468"/>
<proteinExistence type="predicted"/>
<keyword evidence="3" id="KW-0238">DNA-binding</keyword>
<name>A0A024S6U7_HYPJR</name>
<dbReference type="GO" id="GO:0005634">
    <property type="term" value="C:nucleus"/>
    <property type="evidence" value="ECO:0007669"/>
    <property type="project" value="UniProtKB-SubCell"/>
</dbReference>
<dbReference type="CDD" id="cd00067">
    <property type="entry name" value="GAL4"/>
    <property type="match status" value="1"/>
</dbReference>